<protein>
    <recommendedName>
        <fullName evidence="1">Up-regulated in Daf-2 domain-containing protein</fullName>
    </recommendedName>
</protein>
<feature type="domain" description="Up-regulated in Daf-2" evidence="1">
    <location>
        <begin position="68"/>
        <end position="260"/>
    </location>
</feature>
<dbReference type="Pfam" id="PF18457">
    <property type="entry name" value="PUD1_2"/>
    <property type="match status" value="1"/>
</dbReference>
<accession>A0A2T1FYP7</accession>
<organism evidence="2 3">
    <name type="scientific">Chamaesiphon polymorphus CCALA 037</name>
    <dbReference type="NCBI Taxonomy" id="2107692"/>
    <lineage>
        <taxon>Bacteria</taxon>
        <taxon>Bacillati</taxon>
        <taxon>Cyanobacteriota</taxon>
        <taxon>Cyanophyceae</taxon>
        <taxon>Gomontiellales</taxon>
        <taxon>Chamaesiphonaceae</taxon>
        <taxon>Chamaesiphon</taxon>
    </lineage>
</organism>
<evidence type="ECO:0000259" key="1">
    <source>
        <dbReference type="Pfam" id="PF18457"/>
    </source>
</evidence>
<dbReference type="InterPro" id="IPR041157">
    <property type="entry name" value="PUD1/2"/>
</dbReference>
<reference evidence="2 3" key="1">
    <citation type="submission" date="2018-03" db="EMBL/GenBank/DDBJ databases">
        <title>The ancient ancestry and fast evolution of plastids.</title>
        <authorList>
            <person name="Moore K.R."/>
            <person name="Magnabosco C."/>
            <person name="Momper L."/>
            <person name="Gold D.A."/>
            <person name="Bosak T."/>
            <person name="Fournier G.P."/>
        </authorList>
    </citation>
    <scope>NUCLEOTIDE SEQUENCE [LARGE SCALE GENOMIC DNA]</scope>
    <source>
        <strain evidence="2 3">CCALA 037</strain>
    </source>
</reference>
<sequence length="263" mass="27827">MKFNFQITSIANTLLTAITAINASDRADIFKTTLCHQNKMKKIAAGFLGILLGASTSALAPNSASASTTRQANAIIVNSTGKTIVHATILHKYSDVFKENRTWANLPNGSSTLTSPLKVKYNTGVFTTGKDWWRVQFKFANGKMCYTDPNNFREVFDAIDRVILTNAGAAGQKLGILLGEATGTYLAGPSGAVVGEQIGGTAGKAAANGIASALFNGEATVGFKQHILRTSDENRIVNITLLSNGKARISSPSGVSDTVYTCE</sequence>
<dbReference type="RefSeq" id="WP_106310486.1">
    <property type="nucleotide sequence ID" value="NZ_PVWO01000412.1"/>
</dbReference>
<dbReference type="AlphaFoldDB" id="A0A2T1FYP7"/>
<gene>
    <name evidence="2" type="ORF">C7B77_23150</name>
</gene>
<keyword evidence="3" id="KW-1185">Reference proteome</keyword>
<dbReference type="PANTHER" id="PTHR31557">
    <property type="entry name" value="5C820-RELATED-RELATED"/>
    <property type="match status" value="1"/>
</dbReference>
<dbReference type="OrthoDB" id="5917753at2"/>
<evidence type="ECO:0000313" key="2">
    <source>
        <dbReference type="EMBL" id="PSB50125.1"/>
    </source>
</evidence>
<name>A0A2T1FYP7_9CYAN</name>
<dbReference type="Proteomes" id="UP000238937">
    <property type="component" value="Unassembled WGS sequence"/>
</dbReference>
<dbReference type="Gene3D" id="2.60.40.3820">
    <property type="match status" value="2"/>
</dbReference>
<proteinExistence type="predicted"/>
<comment type="caution">
    <text evidence="2">The sequence shown here is derived from an EMBL/GenBank/DDBJ whole genome shotgun (WGS) entry which is preliminary data.</text>
</comment>
<evidence type="ECO:0000313" key="3">
    <source>
        <dbReference type="Proteomes" id="UP000238937"/>
    </source>
</evidence>
<dbReference type="PANTHER" id="PTHR31557:SF1">
    <property type="entry name" value="UP-REGULATED IN DAF-2 DOMAIN-CONTAINING PROTEIN"/>
    <property type="match status" value="1"/>
</dbReference>
<dbReference type="EMBL" id="PVWO01000412">
    <property type="protein sequence ID" value="PSB50125.1"/>
    <property type="molecule type" value="Genomic_DNA"/>
</dbReference>